<dbReference type="CDD" id="cd07100">
    <property type="entry name" value="ALDH_SSADH1_GabD1"/>
    <property type="match status" value="1"/>
</dbReference>
<dbReference type="InterPro" id="IPR015590">
    <property type="entry name" value="Aldehyde_DH_dom"/>
</dbReference>
<dbReference type="PANTHER" id="PTHR43217:SF1">
    <property type="entry name" value="SUCCINATE SEMIALDEHYDE DEHYDROGENASE [NAD(P)+] SAD"/>
    <property type="match status" value="1"/>
</dbReference>
<dbReference type="FunFam" id="3.40.605.10:FF:000012">
    <property type="entry name" value="NAD-dependent succinate-semialdehyde dehydrogenase"/>
    <property type="match status" value="1"/>
</dbReference>
<dbReference type="InterPro" id="IPR016163">
    <property type="entry name" value="Ald_DH_C"/>
</dbReference>
<protein>
    <submittedName>
        <fullName evidence="5">Succinate-semialdehyde dehydrogenase / glutarate-semialdehyde dehydrogenase</fullName>
    </submittedName>
</protein>
<keyword evidence="2" id="KW-0521">NADP</keyword>
<evidence type="ECO:0000256" key="2">
    <source>
        <dbReference type="ARBA" id="ARBA00022857"/>
    </source>
</evidence>
<sequence>MAIATINPATGETLKTFEPLSEEAIEERIARAARAFAGYRLTTAEQRAGWLSSAADVLEADTPQVAELMTTEMGKTLAAARAEVGKCVKGLRYYAEHGPGMLQPQPRDAAAVGAQEAYVVHQPLGPVLAVMPWNFPLWQTMRFAAPALMAGNVGLLKHASNVPQTALYVEELFSKAGFPADVFQTLLIGASTVERVLRDRRVVAATLTGSAAAGRSVAAVAGDEIKKTVLELGGSDPFIVMPSADLARAAEVGVTSRCQNNGQSCIAAKRFLVHADIAEEFTRLFADKLAALTIGDPTAEDTQIGPLATESGLHDVERYVQDAVEKGATVVVGGKRVDRPGWFYEPTLVTGVTPEMAMYSEEVFGPVAALFTVPDLDEALRIANDHDYGLGSNLWSEDQGERLRFIRDIQSGMSFINGMTTSYPELPFGGIKQSGYGRELTELGMYEFTNAKTVWIGPPSSEQREGKTVSAASE</sequence>
<dbReference type="Gene3D" id="3.40.309.10">
    <property type="entry name" value="Aldehyde Dehydrogenase, Chain A, domain 2"/>
    <property type="match status" value="1"/>
</dbReference>
<gene>
    <name evidence="5" type="ORF">SAMN04488085_11123</name>
</gene>
<dbReference type="InParanoid" id="A0A1I4HNB4"/>
<dbReference type="InterPro" id="IPR016162">
    <property type="entry name" value="Ald_DH_N"/>
</dbReference>
<dbReference type="GO" id="GO:0004777">
    <property type="term" value="F:succinate-semialdehyde dehydrogenase (NAD+) activity"/>
    <property type="evidence" value="ECO:0007669"/>
    <property type="project" value="TreeGrafter"/>
</dbReference>
<proteinExistence type="inferred from homology"/>
<dbReference type="GO" id="GO:0004030">
    <property type="term" value="F:aldehyde dehydrogenase [NAD(P)+] activity"/>
    <property type="evidence" value="ECO:0007669"/>
    <property type="project" value="InterPro"/>
</dbReference>
<evidence type="ECO:0000313" key="6">
    <source>
        <dbReference type="Proteomes" id="UP000199152"/>
    </source>
</evidence>
<feature type="domain" description="Aldehyde dehydrogenase" evidence="4">
    <location>
        <begin position="3"/>
        <end position="454"/>
    </location>
</feature>
<dbReference type="AlphaFoldDB" id="A0A1I4HNB4"/>
<evidence type="ECO:0000313" key="5">
    <source>
        <dbReference type="EMBL" id="SFL43031.1"/>
    </source>
</evidence>
<dbReference type="STRING" id="504800.SAMN04488085_11123"/>
<dbReference type="PANTHER" id="PTHR43217">
    <property type="entry name" value="SUCCINATE SEMIALDEHYDE DEHYDROGENASE [NAD(P)+] SAD"/>
    <property type="match status" value="1"/>
</dbReference>
<dbReference type="FunFam" id="3.40.309.10:FF:000010">
    <property type="entry name" value="Gamma-aminobutyraldehyde dehydrogenase"/>
    <property type="match status" value="1"/>
</dbReference>
<reference evidence="5 6" key="1">
    <citation type="submission" date="2016-10" db="EMBL/GenBank/DDBJ databases">
        <authorList>
            <person name="de Groot N.N."/>
        </authorList>
    </citation>
    <scope>NUCLEOTIDE SEQUENCE [LARGE SCALE GENOMIC DNA]</scope>
    <source>
        <strain evidence="5 6">DSM 45317</strain>
    </source>
</reference>
<evidence type="ECO:0000256" key="3">
    <source>
        <dbReference type="ARBA" id="ARBA00023002"/>
    </source>
</evidence>
<dbReference type="Proteomes" id="UP000199152">
    <property type="component" value="Unassembled WGS sequence"/>
</dbReference>
<dbReference type="InterPro" id="IPR047110">
    <property type="entry name" value="GABD/Sad-like"/>
</dbReference>
<accession>A0A1I4HNB4</accession>
<evidence type="ECO:0000259" key="4">
    <source>
        <dbReference type="Pfam" id="PF00171"/>
    </source>
</evidence>
<dbReference type="InterPro" id="IPR016161">
    <property type="entry name" value="Ald_DH/histidinol_DH"/>
</dbReference>
<dbReference type="RefSeq" id="WP_091326827.1">
    <property type="nucleotide sequence ID" value="NZ_FOSW01000011.1"/>
</dbReference>
<dbReference type="FunCoup" id="A0A1I4HNB4">
    <property type="interactions" value="29"/>
</dbReference>
<dbReference type="InterPro" id="IPR044148">
    <property type="entry name" value="ALDH_GabD1-like"/>
</dbReference>
<comment type="similarity">
    <text evidence="1">Belongs to the aldehyde dehydrogenase family.</text>
</comment>
<dbReference type="SUPFAM" id="SSF53720">
    <property type="entry name" value="ALDH-like"/>
    <property type="match status" value="1"/>
</dbReference>
<dbReference type="Gene3D" id="3.40.605.10">
    <property type="entry name" value="Aldehyde Dehydrogenase, Chain A, domain 1"/>
    <property type="match status" value="1"/>
</dbReference>
<evidence type="ECO:0000256" key="1">
    <source>
        <dbReference type="ARBA" id="ARBA00009986"/>
    </source>
</evidence>
<keyword evidence="6" id="KW-1185">Reference proteome</keyword>
<organism evidence="5 6">
    <name type="scientific">Geodermatophilus ruber</name>
    <dbReference type="NCBI Taxonomy" id="504800"/>
    <lineage>
        <taxon>Bacteria</taxon>
        <taxon>Bacillati</taxon>
        <taxon>Actinomycetota</taxon>
        <taxon>Actinomycetes</taxon>
        <taxon>Geodermatophilales</taxon>
        <taxon>Geodermatophilaceae</taxon>
        <taxon>Geodermatophilus</taxon>
    </lineage>
</organism>
<dbReference type="EMBL" id="FOSW01000011">
    <property type="protein sequence ID" value="SFL43031.1"/>
    <property type="molecule type" value="Genomic_DNA"/>
</dbReference>
<keyword evidence="3" id="KW-0560">Oxidoreductase</keyword>
<dbReference type="OrthoDB" id="6882680at2"/>
<dbReference type="Pfam" id="PF00171">
    <property type="entry name" value="Aldedh"/>
    <property type="match status" value="1"/>
</dbReference>
<dbReference type="NCBIfam" id="NF006915">
    <property type="entry name" value="PRK09406.1"/>
    <property type="match status" value="1"/>
</dbReference>
<name>A0A1I4HNB4_9ACTN</name>